<protein>
    <submittedName>
        <fullName evidence="1">Uncharacterized protein</fullName>
    </submittedName>
</protein>
<gene>
    <name evidence="1" type="ORF">LTR62_004116</name>
</gene>
<proteinExistence type="predicted"/>
<reference evidence="1" key="1">
    <citation type="submission" date="2023-08" db="EMBL/GenBank/DDBJ databases">
        <title>Black Yeasts Isolated from many extreme environments.</title>
        <authorList>
            <person name="Coleine C."/>
            <person name="Stajich J.E."/>
            <person name="Selbmann L."/>
        </authorList>
    </citation>
    <scope>NUCLEOTIDE SEQUENCE</scope>
    <source>
        <strain evidence="1">CCFEE 5401</strain>
    </source>
</reference>
<sequence length="229" mass="27195">MQNSMFYPAVEPFSNYQTDYKWRYPYSVFPPQDVREGPRRNAPAEPPFKEYDPFNRCWRQGNRRLPGFKPKYYFTRPCDGKRAGALGRIKDALTGEGPDVFITINGDKRTLMRDRPQRHAWSGWGLTPEEIRDRVRYDPDWRGCDAMPVIGMSWTHNRNHEPLYNYQNREFITPEKMARQPQNVWTNVDWGQGGKDGWKMPLSYRDTNRNWTTRVNPWAGLYPGARPRR</sequence>
<dbReference type="AlphaFoldDB" id="A0AAN7TXD1"/>
<organism evidence="1 2">
    <name type="scientific">Meristemomyces frigidus</name>
    <dbReference type="NCBI Taxonomy" id="1508187"/>
    <lineage>
        <taxon>Eukaryota</taxon>
        <taxon>Fungi</taxon>
        <taxon>Dikarya</taxon>
        <taxon>Ascomycota</taxon>
        <taxon>Pezizomycotina</taxon>
        <taxon>Dothideomycetes</taxon>
        <taxon>Dothideomycetidae</taxon>
        <taxon>Mycosphaerellales</taxon>
        <taxon>Teratosphaeriaceae</taxon>
        <taxon>Meristemomyces</taxon>
    </lineage>
</organism>
<evidence type="ECO:0000313" key="1">
    <source>
        <dbReference type="EMBL" id="KAK5118070.1"/>
    </source>
</evidence>
<comment type="caution">
    <text evidence="1">The sequence shown here is derived from an EMBL/GenBank/DDBJ whole genome shotgun (WGS) entry which is preliminary data.</text>
</comment>
<evidence type="ECO:0000313" key="2">
    <source>
        <dbReference type="Proteomes" id="UP001310890"/>
    </source>
</evidence>
<dbReference type="EMBL" id="JAVRRL010000003">
    <property type="protein sequence ID" value="KAK5118070.1"/>
    <property type="molecule type" value="Genomic_DNA"/>
</dbReference>
<name>A0AAN7TXD1_9PEZI</name>
<accession>A0AAN7TXD1</accession>
<dbReference type="Proteomes" id="UP001310890">
    <property type="component" value="Unassembled WGS sequence"/>
</dbReference>